<dbReference type="EMBL" id="PQXJ01000108">
    <property type="protein sequence ID" value="TGO62864.1"/>
    <property type="molecule type" value="Genomic_DNA"/>
</dbReference>
<reference evidence="1 2" key="1">
    <citation type="submission" date="2017-12" db="EMBL/GenBank/DDBJ databases">
        <title>Comparative genomics of Botrytis spp.</title>
        <authorList>
            <person name="Valero-Jimenez C.A."/>
            <person name="Tapia P."/>
            <person name="Veloso J."/>
            <person name="Silva-Moreno E."/>
            <person name="Staats M."/>
            <person name="Valdes J.H."/>
            <person name="Van Kan J.A.L."/>
        </authorList>
    </citation>
    <scope>NUCLEOTIDE SEQUENCE [LARGE SCALE GENOMIC DNA]</scope>
    <source>
        <strain evidence="1 2">MUCL2120</strain>
    </source>
</reference>
<organism evidence="1 2">
    <name type="scientific">Botryotinia narcissicola</name>
    <dbReference type="NCBI Taxonomy" id="278944"/>
    <lineage>
        <taxon>Eukaryota</taxon>
        <taxon>Fungi</taxon>
        <taxon>Dikarya</taxon>
        <taxon>Ascomycota</taxon>
        <taxon>Pezizomycotina</taxon>
        <taxon>Leotiomycetes</taxon>
        <taxon>Helotiales</taxon>
        <taxon>Sclerotiniaceae</taxon>
        <taxon>Botryotinia</taxon>
    </lineage>
</organism>
<comment type="caution">
    <text evidence="1">The sequence shown here is derived from an EMBL/GenBank/DDBJ whole genome shotgun (WGS) entry which is preliminary data.</text>
</comment>
<dbReference type="AlphaFoldDB" id="A0A4Z1IQD6"/>
<dbReference type="Proteomes" id="UP000297452">
    <property type="component" value="Unassembled WGS sequence"/>
</dbReference>
<name>A0A4Z1IQD6_9HELO</name>
<sequence>MSRACIGALVEAKDLDLEVAVPGLTDPFSMVATDDGFSGVGADNHILSGIVVRDELPPLSIVSRGWVKAGVPKPSISRGIERDAFAAY</sequence>
<keyword evidence="2" id="KW-1185">Reference proteome</keyword>
<accession>A0A4Z1IQD6</accession>
<gene>
    <name evidence="1" type="ORF">BOTNAR_0108g00250</name>
</gene>
<evidence type="ECO:0000313" key="2">
    <source>
        <dbReference type="Proteomes" id="UP000297452"/>
    </source>
</evidence>
<protein>
    <submittedName>
        <fullName evidence="1">Uncharacterized protein</fullName>
    </submittedName>
</protein>
<evidence type="ECO:0000313" key="1">
    <source>
        <dbReference type="EMBL" id="TGO62864.1"/>
    </source>
</evidence>
<proteinExistence type="predicted"/>